<evidence type="ECO:0000313" key="1">
    <source>
        <dbReference type="EMBL" id="AXE60661.1"/>
    </source>
</evidence>
<dbReference type="AlphaFoldDB" id="A0A2Z5IQS3"/>
<evidence type="ECO:0000313" key="2">
    <source>
        <dbReference type="Proteomes" id="UP000252477"/>
    </source>
</evidence>
<proteinExistence type="predicted"/>
<accession>A0A2Z5IQS3</accession>
<dbReference type="Proteomes" id="UP000252477">
    <property type="component" value="Chromosome"/>
</dbReference>
<protein>
    <submittedName>
        <fullName evidence="1">Uncharacterized protein</fullName>
    </submittedName>
</protein>
<dbReference type="KEGG" id="mpho:DA803_00960"/>
<gene>
    <name evidence="1" type="ORF">DA803_00960</name>
</gene>
<keyword evidence="2" id="KW-1185">Reference proteome</keyword>
<dbReference type="EMBL" id="CP029295">
    <property type="protein sequence ID" value="AXE60661.1"/>
    <property type="molecule type" value="Genomic_DNA"/>
</dbReference>
<organism evidence="1 2">
    <name type="scientific">[Mycoplasma] phocae</name>
    <dbReference type="NCBI Taxonomy" id="142651"/>
    <lineage>
        <taxon>Bacteria</taxon>
        <taxon>Bacillati</taxon>
        <taxon>Mycoplasmatota</taxon>
        <taxon>Mycoplasmoidales</taxon>
        <taxon>Metamycoplasmataceae</taxon>
        <taxon>Metamycoplasma</taxon>
    </lineage>
</organism>
<name>A0A2Z5IQS3_9BACT</name>
<sequence length="178" mass="20398">MKLSKKMTIITLATATIAIAPIVILTALSDIKKNNSIKLSSTAPCPCGNLAHHFVAEHVSLMSASKLENIYEKTTLKLTEKGKKTNINDLKVILKKLISQYSSNQDHTKLINDKIFMKYFLVNLPNQKDFANHYFEFEIKISDDKNSKHPIYLEYRIRSLNIINNSHHPIEDIRQVYL</sequence>
<dbReference type="RefSeq" id="WP_114190775.1">
    <property type="nucleotide sequence ID" value="NZ_CP029295.1"/>
</dbReference>
<dbReference type="OrthoDB" id="9946452at2"/>
<reference evidence="1 2" key="1">
    <citation type="submission" date="2018-05" db="EMBL/GenBank/DDBJ databases">
        <title>Annotation of the Mycoplasma phocidae genome.</title>
        <authorList>
            <person name="Brown D.R."/>
            <person name="Kutish G.F."/>
            <person name="Frasca S.Jr."/>
        </authorList>
    </citation>
    <scope>NUCLEOTIDE SEQUENCE [LARGE SCALE GENOMIC DNA]</scope>
    <source>
        <strain evidence="1 2">105</strain>
    </source>
</reference>